<evidence type="ECO:0000256" key="3">
    <source>
        <dbReference type="ARBA" id="ARBA00022553"/>
    </source>
</evidence>
<dbReference type="GO" id="GO:0008610">
    <property type="term" value="P:lipid biosynthetic process"/>
    <property type="evidence" value="ECO:0007669"/>
    <property type="project" value="UniProtKB-ARBA"/>
</dbReference>
<feature type="domain" description="Carrier" evidence="5">
    <location>
        <begin position="780"/>
        <end position="854"/>
    </location>
</feature>
<dbReference type="SUPFAM" id="SSF47336">
    <property type="entry name" value="ACP-like"/>
    <property type="match status" value="1"/>
</dbReference>
<dbReference type="Proteomes" id="UP000234331">
    <property type="component" value="Unassembled WGS sequence"/>
</dbReference>
<dbReference type="InterPro" id="IPR023213">
    <property type="entry name" value="CAT-like_dom_sf"/>
</dbReference>
<keyword evidence="3" id="KW-0597">Phosphoprotein</keyword>
<dbReference type="OrthoDB" id="2472181at2"/>
<dbReference type="GO" id="GO:0031177">
    <property type="term" value="F:phosphopantetheine binding"/>
    <property type="evidence" value="ECO:0007669"/>
    <property type="project" value="TreeGrafter"/>
</dbReference>
<accession>A0A2I2KI80</accession>
<evidence type="ECO:0000313" key="7">
    <source>
        <dbReference type="Proteomes" id="UP000234331"/>
    </source>
</evidence>
<keyword evidence="2" id="KW-0596">Phosphopantetheine</keyword>
<sequence length="1305" mass="139932">MTTPRVPSPDDPPAGIGGGPPTRLEALHAPGADADRSFWLGAMVAPSDLLRWSEHFVFDAAGVPGSRHRLGLDADSRRIVGRIGRNQPLGEFVVVLAAVVALLHRTTGRDVIWIESPLLRHAPSRYRSAATVPLVFRVPRPGTLRNLLEHVRDTVARSYAAQGYPVGQLWAQGAVEATATILVTTAGLHAEPAPTADTEVMIRIDPAAGSLDIEDLRGMFPAEFLDRTGGHINGILHQFDAPNGDLGDLAVLTDDELEQLIAFTDTREPALLGGSLTARLRAAGAATPTAPAVVAADGQVVSYGELVDRGERLAHHLRAELGVLPGTPVATVVTRTADTVVALIATLFAGGVYLPVDPATPTARLRALVDATGARALLVHSAQLGRALEVPELPACCVDLQVPTLPPAPSSSGLDDRGGTDVAAIISTSGSAGRPKPVELDHEGLVNVCLDHVRELGLAAGDRYLQFMSLSFDGSLLDIGMTLLAGAALVLPDAATLLDPRRLEDMMVAEGVTVTTMTPSYLALLDAGRLTTLRVVVSAAETARRRDATRFARSATVFNGYGPTEACVNTTLHRFDPDSPSATVPIGLPRANKEVYVVDADLRLLPRNAIGEIAIAGCGVARGYRGTAPVADPFVANPFSPHPVLYRSGDLGAWNDRGELVLVGRRDHQVKIRGYRVEPGEIEHILLDDSEVTDAVAVFDPAAAQLVACVAAPEAATEDASGALAARLRGELAHRLPPYMMPAAIHVMATLPRNEHGKVDRPGLVEFHHAARNRQRATTAPANELEAQLAAFWADALEVEQVSVEDDFFLLGGDSIRVIRAVHQARQAGLDVATHDVIEHRTIRALAAALAERGDRPPDGIDAELAVLSASELAELPPGAESAYPLSAMQQVMVDRYESLRDEGAYHCVSRWLVEDDALDIDTLCRAVQTLVHRHPALRTTIRRTGAGRLAQVVRAPDGAMPRYLDLRGHPESDELLAADVLNGFEIGADTPFARFLVVRRTDARADIYLSAHHAVLDGWSQIVLQNELFDAYERRVAGLPVDDRPPAIDSRRQFVALERELAEDPDAGGFWTSELDALAALPRPWPGPMQRGAPAERIIDVDLTARVRRASRSLAVSPKALCLSAFVAALHRSAHLDTFAVGVISNGRSERLADPLGATGLFWNVLPVRCAARDRGLPEARDVQAVLDRYDARAGYPIADRLPDEAVAACFNFVHFHHARAGGGRLRFRGERIVHDRLHFPICLTVSMEPVEPTRPHDLVLAVRVDHRLGDDGDVLLGNLLVAFELDLAARALVGDAGESPPSR</sequence>
<dbReference type="Gene3D" id="3.30.559.30">
    <property type="entry name" value="Nonribosomal peptide synthetase, condensation domain"/>
    <property type="match status" value="2"/>
</dbReference>
<dbReference type="NCBIfam" id="TIGR01733">
    <property type="entry name" value="AA-adenyl-dom"/>
    <property type="match status" value="1"/>
</dbReference>
<dbReference type="InterPro" id="IPR001242">
    <property type="entry name" value="Condensation_dom"/>
</dbReference>
<dbReference type="PROSITE" id="PS50075">
    <property type="entry name" value="CARRIER"/>
    <property type="match status" value="1"/>
</dbReference>
<gene>
    <name evidence="6" type="ORF">FRACA_10137</name>
</gene>
<dbReference type="InterPro" id="IPR009081">
    <property type="entry name" value="PP-bd_ACP"/>
</dbReference>
<dbReference type="GO" id="GO:0005737">
    <property type="term" value="C:cytoplasm"/>
    <property type="evidence" value="ECO:0007669"/>
    <property type="project" value="TreeGrafter"/>
</dbReference>
<name>A0A2I2KI80_9ACTN</name>
<dbReference type="InterPro" id="IPR025110">
    <property type="entry name" value="AMP-bd_C"/>
</dbReference>
<evidence type="ECO:0000259" key="5">
    <source>
        <dbReference type="PROSITE" id="PS50075"/>
    </source>
</evidence>
<dbReference type="PANTHER" id="PTHR45527:SF1">
    <property type="entry name" value="FATTY ACID SYNTHASE"/>
    <property type="match status" value="1"/>
</dbReference>
<proteinExistence type="predicted"/>
<evidence type="ECO:0000256" key="2">
    <source>
        <dbReference type="ARBA" id="ARBA00022450"/>
    </source>
</evidence>
<protein>
    <submittedName>
        <fullName evidence="6">Amino acid adenylation NRPS</fullName>
    </submittedName>
</protein>
<keyword evidence="7" id="KW-1185">Reference proteome</keyword>
<dbReference type="Gene3D" id="3.30.300.30">
    <property type="match status" value="1"/>
</dbReference>
<dbReference type="Pfam" id="PF13193">
    <property type="entry name" value="AMP-binding_C"/>
    <property type="match status" value="1"/>
</dbReference>
<dbReference type="InterPro" id="IPR036736">
    <property type="entry name" value="ACP-like_sf"/>
</dbReference>
<dbReference type="GO" id="GO:0043041">
    <property type="term" value="P:amino acid activation for nonribosomal peptide biosynthetic process"/>
    <property type="evidence" value="ECO:0007669"/>
    <property type="project" value="TreeGrafter"/>
</dbReference>
<dbReference type="GO" id="GO:0003824">
    <property type="term" value="F:catalytic activity"/>
    <property type="evidence" value="ECO:0007669"/>
    <property type="project" value="InterPro"/>
</dbReference>
<dbReference type="PROSITE" id="PS00012">
    <property type="entry name" value="PHOSPHOPANTETHEINE"/>
    <property type="match status" value="1"/>
</dbReference>
<dbReference type="Pfam" id="PF00668">
    <property type="entry name" value="Condensation"/>
    <property type="match status" value="1"/>
</dbReference>
<dbReference type="RefSeq" id="WP_101829556.1">
    <property type="nucleotide sequence ID" value="NZ_FZMO01000001.1"/>
</dbReference>
<dbReference type="Gene3D" id="2.30.38.10">
    <property type="entry name" value="Luciferase, Domain 3"/>
    <property type="match status" value="1"/>
</dbReference>
<dbReference type="CDD" id="cd05930">
    <property type="entry name" value="A_NRPS"/>
    <property type="match status" value="1"/>
</dbReference>
<dbReference type="EMBL" id="FZMO01000001">
    <property type="protein sequence ID" value="SNQ45378.1"/>
    <property type="molecule type" value="Genomic_DNA"/>
</dbReference>
<dbReference type="Pfam" id="PF00501">
    <property type="entry name" value="AMP-binding"/>
    <property type="match status" value="1"/>
</dbReference>
<feature type="region of interest" description="Disordered" evidence="4">
    <location>
        <begin position="1"/>
        <end position="21"/>
    </location>
</feature>
<evidence type="ECO:0000313" key="6">
    <source>
        <dbReference type="EMBL" id="SNQ45378.1"/>
    </source>
</evidence>
<dbReference type="InterPro" id="IPR010071">
    <property type="entry name" value="AA_adenyl_dom"/>
</dbReference>
<dbReference type="SUPFAM" id="SSF52777">
    <property type="entry name" value="CoA-dependent acyltransferases"/>
    <property type="match status" value="3"/>
</dbReference>
<evidence type="ECO:0000256" key="1">
    <source>
        <dbReference type="ARBA" id="ARBA00001957"/>
    </source>
</evidence>
<evidence type="ECO:0000256" key="4">
    <source>
        <dbReference type="SAM" id="MobiDB-lite"/>
    </source>
</evidence>
<dbReference type="InterPro" id="IPR000873">
    <property type="entry name" value="AMP-dep_synth/lig_dom"/>
</dbReference>
<feature type="compositionally biased region" description="Pro residues" evidence="4">
    <location>
        <begin position="1"/>
        <end position="12"/>
    </location>
</feature>
<dbReference type="Gene3D" id="3.30.559.10">
    <property type="entry name" value="Chloramphenicol acetyltransferase-like domain"/>
    <property type="match status" value="1"/>
</dbReference>
<organism evidence="6 7">
    <name type="scientific">Frankia canadensis</name>
    <dbReference type="NCBI Taxonomy" id="1836972"/>
    <lineage>
        <taxon>Bacteria</taxon>
        <taxon>Bacillati</taxon>
        <taxon>Actinomycetota</taxon>
        <taxon>Actinomycetes</taxon>
        <taxon>Frankiales</taxon>
        <taxon>Frankiaceae</taxon>
        <taxon>Frankia</taxon>
    </lineage>
</organism>
<dbReference type="GO" id="GO:0044550">
    <property type="term" value="P:secondary metabolite biosynthetic process"/>
    <property type="evidence" value="ECO:0007669"/>
    <property type="project" value="TreeGrafter"/>
</dbReference>
<dbReference type="FunFam" id="1.10.1200.10:FF:000005">
    <property type="entry name" value="Nonribosomal peptide synthetase 1"/>
    <property type="match status" value="1"/>
</dbReference>
<dbReference type="InterPro" id="IPR045851">
    <property type="entry name" value="AMP-bd_C_sf"/>
</dbReference>
<dbReference type="PANTHER" id="PTHR45527">
    <property type="entry name" value="NONRIBOSOMAL PEPTIDE SYNTHETASE"/>
    <property type="match status" value="1"/>
</dbReference>
<comment type="cofactor">
    <cofactor evidence="1">
        <name>pantetheine 4'-phosphate</name>
        <dbReference type="ChEBI" id="CHEBI:47942"/>
    </cofactor>
</comment>
<dbReference type="Gene3D" id="3.40.50.980">
    <property type="match status" value="2"/>
</dbReference>
<dbReference type="InterPro" id="IPR006162">
    <property type="entry name" value="Ppantetheine_attach_site"/>
</dbReference>
<dbReference type="Pfam" id="PF00550">
    <property type="entry name" value="PP-binding"/>
    <property type="match status" value="1"/>
</dbReference>
<dbReference type="Gene3D" id="1.10.1200.10">
    <property type="entry name" value="ACP-like"/>
    <property type="match status" value="1"/>
</dbReference>
<reference evidence="6 7" key="1">
    <citation type="submission" date="2017-06" db="EMBL/GenBank/DDBJ databases">
        <authorList>
            <person name="Kim H.J."/>
            <person name="Triplett B.A."/>
        </authorList>
    </citation>
    <scope>NUCLEOTIDE SEQUENCE [LARGE SCALE GENOMIC DNA]</scope>
    <source>
        <strain evidence="6">FRACA_ARgP5</strain>
    </source>
</reference>
<dbReference type="SUPFAM" id="SSF56801">
    <property type="entry name" value="Acetyl-CoA synthetase-like"/>
    <property type="match status" value="1"/>
</dbReference>